<feature type="region of interest" description="Disordered" evidence="3">
    <location>
        <begin position="60"/>
        <end position="85"/>
    </location>
</feature>
<evidence type="ECO:0000313" key="6">
    <source>
        <dbReference type="EMBL" id="MFC4701718.1"/>
    </source>
</evidence>
<dbReference type="SMART" id="SM00360">
    <property type="entry name" value="RRM"/>
    <property type="match status" value="1"/>
</dbReference>
<feature type="compositionally biased region" description="Polar residues" evidence="3">
    <location>
        <begin position="60"/>
        <end position="69"/>
    </location>
</feature>
<dbReference type="Pfam" id="PF00076">
    <property type="entry name" value="RRM_1"/>
    <property type="match status" value="1"/>
</dbReference>
<dbReference type="PANTHER" id="PTHR23236:SF119">
    <property type="entry name" value="NUCLEAR RNA-BINDING PROTEIN SART-3"/>
    <property type="match status" value="1"/>
</dbReference>
<feature type="transmembrane region" description="Helical" evidence="4">
    <location>
        <begin position="35"/>
        <end position="55"/>
    </location>
</feature>
<keyword evidence="1" id="KW-0677">Repeat</keyword>
<protein>
    <submittedName>
        <fullName evidence="6">RNA recognition motif domain-containing protein</fullName>
    </submittedName>
</protein>
<feature type="transmembrane region" description="Helical" evidence="4">
    <location>
        <begin position="6"/>
        <end position="23"/>
    </location>
</feature>
<proteinExistence type="predicted"/>
<evidence type="ECO:0000256" key="1">
    <source>
        <dbReference type="ARBA" id="ARBA00022737"/>
    </source>
</evidence>
<dbReference type="EMBL" id="JBHSGU010000019">
    <property type="protein sequence ID" value="MFC4701718.1"/>
    <property type="molecule type" value="Genomic_DNA"/>
</dbReference>
<evidence type="ECO:0000256" key="2">
    <source>
        <dbReference type="ARBA" id="ARBA00022884"/>
    </source>
</evidence>
<keyword evidence="4" id="KW-0472">Membrane</keyword>
<dbReference type="Proteomes" id="UP001595897">
    <property type="component" value="Unassembled WGS sequence"/>
</dbReference>
<evidence type="ECO:0000256" key="3">
    <source>
        <dbReference type="SAM" id="MobiDB-lite"/>
    </source>
</evidence>
<dbReference type="SUPFAM" id="SSF54928">
    <property type="entry name" value="RNA-binding domain, RBD"/>
    <property type="match status" value="1"/>
</dbReference>
<keyword evidence="4" id="KW-0812">Transmembrane</keyword>
<evidence type="ECO:0000259" key="5">
    <source>
        <dbReference type="PROSITE" id="PS50102"/>
    </source>
</evidence>
<keyword evidence="2" id="KW-0694">RNA-binding</keyword>
<dbReference type="InterPro" id="IPR000504">
    <property type="entry name" value="RRM_dom"/>
</dbReference>
<name>A0ABV9M1Z4_9ALTE</name>
<keyword evidence="7" id="KW-1185">Reference proteome</keyword>
<dbReference type="Gene3D" id="3.30.70.330">
    <property type="match status" value="1"/>
</dbReference>
<feature type="domain" description="RRM" evidence="5">
    <location>
        <begin position="88"/>
        <end position="165"/>
    </location>
</feature>
<dbReference type="PROSITE" id="PS50102">
    <property type="entry name" value="RRM"/>
    <property type="match status" value="1"/>
</dbReference>
<keyword evidence="4" id="KW-1133">Transmembrane helix</keyword>
<evidence type="ECO:0000256" key="4">
    <source>
        <dbReference type="SAM" id="Phobius"/>
    </source>
</evidence>
<sequence length="167" mass="18528">MLSIRLPLAIFVTIILSIVAYFVTQSLSTSPIGPFLPSIFVILLFVFLLIPTIIAKTPASSSTQRTNKPTSRKNESTSRPSPSLDGVTTLYVGNLPYKANEITVKELFEQTGSVTSVRLMKDRKTNRRKGFGFVEVDANQADEMIAKLNDSEFMDRTIKVRPAKDKA</sequence>
<dbReference type="InterPro" id="IPR035979">
    <property type="entry name" value="RBD_domain_sf"/>
</dbReference>
<reference evidence="7" key="1">
    <citation type="journal article" date="2019" name="Int. J. Syst. Evol. Microbiol.">
        <title>The Global Catalogue of Microorganisms (GCM) 10K type strain sequencing project: providing services to taxonomists for standard genome sequencing and annotation.</title>
        <authorList>
            <consortium name="The Broad Institute Genomics Platform"/>
            <consortium name="The Broad Institute Genome Sequencing Center for Infectious Disease"/>
            <person name="Wu L."/>
            <person name="Ma J."/>
        </authorList>
    </citation>
    <scope>NUCLEOTIDE SEQUENCE [LARGE SCALE GENOMIC DNA]</scope>
    <source>
        <strain evidence="7">KACC 12507</strain>
    </source>
</reference>
<comment type="caution">
    <text evidence="6">The sequence shown here is derived from an EMBL/GenBank/DDBJ whole genome shotgun (WGS) entry which is preliminary data.</text>
</comment>
<organism evidence="6 7">
    <name type="scientific">Glaciecola siphonariae</name>
    <dbReference type="NCBI Taxonomy" id="521012"/>
    <lineage>
        <taxon>Bacteria</taxon>
        <taxon>Pseudomonadati</taxon>
        <taxon>Pseudomonadota</taxon>
        <taxon>Gammaproteobacteria</taxon>
        <taxon>Alteromonadales</taxon>
        <taxon>Alteromonadaceae</taxon>
        <taxon>Glaciecola</taxon>
    </lineage>
</organism>
<dbReference type="InterPro" id="IPR012677">
    <property type="entry name" value="Nucleotide-bd_a/b_plait_sf"/>
</dbReference>
<evidence type="ECO:0000313" key="7">
    <source>
        <dbReference type="Proteomes" id="UP001595897"/>
    </source>
</evidence>
<dbReference type="PANTHER" id="PTHR23236">
    <property type="entry name" value="EUKARYOTIC TRANSLATION INITIATION FACTOR 4B/4H"/>
    <property type="match status" value="1"/>
</dbReference>
<dbReference type="RefSeq" id="WP_382410456.1">
    <property type="nucleotide sequence ID" value="NZ_JBHSGU010000019.1"/>
</dbReference>
<gene>
    <name evidence="6" type="ORF">ACFO4O_16295</name>
</gene>
<accession>A0ABV9M1Z4</accession>